<reference evidence="1" key="1">
    <citation type="journal article" date="2014" name="Front. Microbiol.">
        <title>High frequency of phylogenetically diverse reductive dehalogenase-homologous genes in deep subseafloor sedimentary metagenomes.</title>
        <authorList>
            <person name="Kawai M."/>
            <person name="Futagami T."/>
            <person name="Toyoda A."/>
            <person name="Takaki Y."/>
            <person name="Nishi S."/>
            <person name="Hori S."/>
            <person name="Arai W."/>
            <person name="Tsubouchi T."/>
            <person name="Morono Y."/>
            <person name="Uchiyama I."/>
            <person name="Ito T."/>
            <person name="Fujiyama A."/>
            <person name="Inagaki F."/>
            <person name="Takami H."/>
        </authorList>
    </citation>
    <scope>NUCLEOTIDE SEQUENCE</scope>
    <source>
        <strain evidence="1">Expedition CK06-06</strain>
    </source>
</reference>
<protein>
    <recommendedName>
        <fullName evidence="2">Coenzyme Q-binding protein COQ10 START domain-containing protein</fullName>
    </recommendedName>
</protein>
<dbReference type="EMBL" id="BART01003323">
    <property type="protein sequence ID" value="GAG55298.1"/>
    <property type="molecule type" value="Genomic_DNA"/>
</dbReference>
<dbReference type="InterPro" id="IPR023393">
    <property type="entry name" value="START-like_dom_sf"/>
</dbReference>
<organism evidence="1">
    <name type="scientific">marine sediment metagenome</name>
    <dbReference type="NCBI Taxonomy" id="412755"/>
    <lineage>
        <taxon>unclassified sequences</taxon>
        <taxon>metagenomes</taxon>
        <taxon>ecological metagenomes</taxon>
    </lineage>
</organism>
<evidence type="ECO:0008006" key="2">
    <source>
        <dbReference type="Google" id="ProtNLM"/>
    </source>
</evidence>
<dbReference type="InterPro" id="IPR010419">
    <property type="entry name" value="CO_DH_gsu"/>
</dbReference>
<evidence type="ECO:0000313" key="1">
    <source>
        <dbReference type="EMBL" id="GAG55298.1"/>
    </source>
</evidence>
<dbReference type="Pfam" id="PF06240">
    <property type="entry name" value="COXG"/>
    <property type="match status" value="1"/>
</dbReference>
<comment type="caution">
    <text evidence="1">The sequence shown here is derived from an EMBL/GenBank/DDBJ whole genome shotgun (WGS) entry which is preliminary data.</text>
</comment>
<gene>
    <name evidence="1" type="ORF">S01H4_09280</name>
</gene>
<name>X0Z4E1_9ZZZZ</name>
<dbReference type="Gene3D" id="3.30.530.20">
    <property type="match status" value="1"/>
</dbReference>
<accession>X0Z4E1</accession>
<sequence>MTKFESRIGKLNTSEEKAFSFLSDFRNFSRFIPPDKINEWEASAEQCKFTVEGVGKVGLKIIEKEPNKLVKITGDSTAGLEFFFWIQIKEIEQKDTRVKLTIKADLNPMMKMVAAKPLKSFVNMMVDKIEKYSFD</sequence>
<dbReference type="SUPFAM" id="SSF55961">
    <property type="entry name" value="Bet v1-like"/>
    <property type="match status" value="1"/>
</dbReference>
<proteinExistence type="predicted"/>
<dbReference type="AlphaFoldDB" id="X0Z4E1"/>